<protein>
    <submittedName>
        <fullName evidence="1">Uncharacterized protein</fullName>
    </submittedName>
</protein>
<keyword evidence="2" id="KW-1185">Reference proteome</keyword>
<reference evidence="1 2" key="1">
    <citation type="submission" date="2013-06" db="EMBL/GenBank/DDBJ databases">
        <title>Rumen cellulosomics: divergent fiber-degrading strategies revealed by comparative genome-wide analysis of six Ruminococcal strains.</title>
        <authorList>
            <person name="Dassa B."/>
            <person name="Borovok I."/>
            <person name="Lamed R."/>
            <person name="Flint H."/>
            <person name="Yeoman C.J."/>
            <person name="White B."/>
            <person name="Bayer E.A."/>
        </authorList>
    </citation>
    <scope>NUCLEOTIDE SEQUENCE [LARGE SCALE GENOMIC DNA]</scope>
    <source>
        <strain evidence="1 2">SY3</strain>
    </source>
</reference>
<dbReference type="Proteomes" id="UP000021369">
    <property type="component" value="Unassembled WGS sequence"/>
</dbReference>
<organism evidence="1 2">
    <name type="scientific">Ruminococcus albus SY3</name>
    <dbReference type="NCBI Taxonomy" id="1341156"/>
    <lineage>
        <taxon>Bacteria</taxon>
        <taxon>Bacillati</taxon>
        <taxon>Bacillota</taxon>
        <taxon>Clostridia</taxon>
        <taxon>Eubacteriales</taxon>
        <taxon>Oscillospiraceae</taxon>
        <taxon>Ruminococcus</taxon>
    </lineage>
</organism>
<sequence>MDKIELHRALTRVLTARTPRDCASDLELLRDYIEKSEPDNGWVIDKLEDKLDQAYSDAVNDAQDYWNPNVAQDALQDAYDNVRSWIYEILNGREED</sequence>
<name>A0A011UD69_RUMAL</name>
<dbReference type="OrthoDB" id="9786516at2"/>
<accession>A0A011UD69</accession>
<dbReference type="AlphaFoldDB" id="A0A011UD69"/>
<evidence type="ECO:0000313" key="1">
    <source>
        <dbReference type="EMBL" id="EXM38554.1"/>
    </source>
</evidence>
<dbReference type="EMBL" id="JEOB01000004">
    <property type="protein sequence ID" value="EXM38554.1"/>
    <property type="molecule type" value="Genomic_DNA"/>
</dbReference>
<dbReference type="PATRIC" id="fig|1341156.4.peg.2561"/>
<comment type="caution">
    <text evidence="1">The sequence shown here is derived from an EMBL/GenBank/DDBJ whole genome shotgun (WGS) entry which is preliminary data.</text>
</comment>
<evidence type="ECO:0000313" key="2">
    <source>
        <dbReference type="Proteomes" id="UP000021369"/>
    </source>
</evidence>
<gene>
    <name evidence="1" type="ORF">RASY3_14675</name>
</gene>
<dbReference type="RefSeq" id="WP_037289391.1">
    <property type="nucleotide sequence ID" value="NZ_JEOB01000004.1"/>
</dbReference>
<proteinExistence type="predicted"/>